<dbReference type="SUPFAM" id="SSF52374">
    <property type="entry name" value="Nucleotidylyl transferase"/>
    <property type="match status" value="1"/>
</dbReference>
<proteinExistence type="predicted"/>
<keyword evidence="5" id="KW-0456">Lyase</keyword>
<dbReference type="STRING" id="373903.Hore_04660"/>
<dbReference type="eggNOG" id="COG3053">
    <property type="taxonomic scope" value="Bacteria"/>
</dbReference>
<dbReference type="GO" id="GO:0008771">
    <property type="term" value="F:[citrate (pro-3S)-lyase] ligase activity"/>
    <property type="evidence" value="ECO:0007669"/>
    <property type="project" value="UniProtKB-EC"/>
</dbReference>
<dbReference type="PIRSF" id="PIRSF005751">
    <property type="entry name" value="Acet_citr_lig"/>
    <property type="match status" value="1"/>
</dbReference>
<dbReference type="AlphaFoldDB" id="B8D1Z7"/>
<comment type="function">
    <text evidence="3">Acetylation of prosthetic group (2-(5''-phosphoribosyl)-3'-dephosphocoenzyme-A) of the gamma subunit of citrate lyase.</text>
</comment>
<feature type="domain" description="N-acetyltransferase" evidence="4">
    <location>
        <begin position="1"/>
        <end position="128"/>
    </location>
</feature>
<dbReference type="PANTHER" id="PTHR40599:SF1">
    <property type="entry name" value="[CITRATE [PRO-3S]-LYASE] LIGASE"/>
    <property type="match status" value="1"/>
</dbReference>
<evidence type="ECO:0000259" key="4">
    <source>
        <dbReference type="PROSITE" id="PS51186"/>
    </source>
</evidence>
<dbReference type="InterPro" id="IPR013166">
    <property type="entry name" value="Citrate_lyase_ligase_C"/>
</dbReference>
<dbReference type="Gene3D" id="3.40.630.30">
    <property type="match status" value="1"/>
</dbReference>
<reference evidence="5 6" key="1">
    <citation type="journal article" date="2009" name="PLoS ONE">
        <title>Genome analysis of the anaerobic thermohalophilic bacterium Halothermothrix orenii.</title>
        <authorList>
            <person name="Mavromatis K."/>
            <person name="Ivanova N."/>
            <person name="Anderson I."/>
            <person name="Lykidis A."/>
            <person name="Hooper S.D."/>
            <person name="Sun H."/>
            <person name="Kunin V."/>
            <person name="Lapidus A."/>
            <person name="Hugenholtz P."/>
            <person name="Patel B."/>
            <person name="Kyrpides N.C."/>
        </authorList>
    </citation>
    <scope>NUCLEOTIDE SEQUENCE [LARGE SCALE GENOMIC DNA]</scope>
    <source>
        <strain evidence="6">H 168 / OCM 544 / DSM 9562</strain>
    </source>
</reference>
<dbReference type="EMBL" id="CP001098">
    <property type="protein sequence ID" value="ACL69224.1"/>
    <property type="molecule type" value="Genomic_DNA"/>
</dbReference>
<gene>
    <name evidence="5" type="ordered locus">Hore_04660</name>
</gene>
<dbReference type="SMART" id="SM00764">
    <property type="entry name" value="Citrate_ly_lig"/>
    <property type="match status" value="1"/>
</dbReference>
<dbReference type="GO" id="GO:0016829">
    <property type="term" value="F:lyase activity"/>
    <property type="evidence" value="ECO:0007669"/>
    <property type="project" value="UniProtKB-KW"/>
</dbReference>
<dbReference type="Pfam" id="PF08218">
    <property type="entry name" value="Citrate_ly_lig"/>
    <property type="match status" value="1"/>
</dbReference>
<comment type="catalytic activity">
    <reaction evidence="3">
        <text>holo-[citrate lyase ACP] + acetate + ATP = acetyl-[citrate lyase ACP] + AMP + diphosphate</text>
        <dbReference type="Rhea" id="RHEA:23788"/>
        <dbReference type="Rhea" id="RHEA-COMP:10158"/>
        <dbReference type="Rhea" id="RHEA-COMP:13710"/>
        <dbReference type="ChEBI" id="CHEBI:30089"/>
        <dbReference type="ChEBI" id="CHEBI:30616"/>
        <dbReference type="ChEBI" id="CHEBI:33019"/>
        <dbReference type="ChEBI" id="CHEBI:82683"/>
        <dbReference type="ChEBI" id="CHEBI:137976"/>
        <dbReference type="ChEBI" id="CHEBI:456215"/>
        <dbReference type="EC" id="6.2.1.22"/>
    </reaction>
</comment>
<accession>B8D1Z7</accession>
<dbReference type="GO" id="GO:0005524">
    <property type="term" value="F:ATP binding"/>
    <property type="evidence" value="ECO:0007669"/>
    <property type="project" value="UniProtKB-UniRule"/>
</dbReference>
<evidence type="ECO:0000256" key="3">
    <source>
        <dbReference type="PIRNR" id="PIRNR005751"/>
    </source>
</evidence>
<dbReference type="InterPro" id="IPR014729">
    <property type="entry name" value="Rossmann-like_a/b/a_fold"/>
</dbReference>
<sequence length="359" mass="41294">MSIWNLRKEILYPPVDDMTEVATFLNGLNLELEERLDCILVLRINNRVVGTGGLDGNILKCVGVDPEFQNQGLLNTIVSELKHILYRKGYNSLFVYTPEHQVVRYKNLGFVEIESVGDYPVLMEDSMEGFNGFIRSLKKKTQRINLDLKKIEVASLVMNCNPFTKGHLYLIEKAARERDIVFIFLLTEDRSLFPANIRYELVKKGTKHLDNVIVFRGGDYILSYTTFPDYFIGSQRGEEKARRYAELDARIFARHIAPALNINHRYVGSEPYSSITAIYNQVLKKVLPLYGISLCEVKRKNYKGQPISASRVRRYLGEGNYKKVRDLVPEVTYKFLQSPGAQKIVDYLQNKFRGDKNGN</sequence>
<keyword evidence="3 5" id="KW-0436">Ligase</keyword>
<dbReference type="HOGENOM" id="CLU_063190_0_0_9"/>
<organism evidence="5 6">
    <name type="scientific">Halothermothrix orenii (strain H 168 / OCM 544 / DSM 9562)</name>
    <dbReference type="NCBI Taxonomy" id="373903"/>
    <lineage>
        <taxon>Bacteria</taxon>
        <taxon>Bacillati</taxon>
        <taxon>Bacillota</taxon>
        <taxon>Clostridia</taxon>
        <taxon>Halanaerobiales</taxon>
        <taxon>Halothermotrichaceae</taxon>
        <taxon>Halothermothrix</taxon>
    </lineage>
</organism>
<dbReference type="NCBIfam" id="TIGR00124">
    <property type="entry name" value="cit_ly_ligase"/>
    <property type="match status" value="1"/>
</dbReference>
<dbReference type="GO" id="GO:0016747">
    <property type="term" value="F:acyltransferase activity, transferring groups other than amino-acyl groups"/>
    <property type="evidence" value="ECO:0007669"/>
    <property type="project" value="InterPro"/>
</dbReference>
<evidence type="ECO:0000256" key="2">
    <source>
        <dbReference type="ARBA" id="ARBA00022840"/>
    </source>
</evidence>
<keyword evidence="1 3" id="KW-0547">Nucleotide-binding</keyword>
<evidence type="ECO:0000313" key="6">
    <source>
        <dbReference type="Proteomes" id="UP000000719"/>
    </source>
</evidence>
<dbReference type="InterPro" id="IPR000182">
    <property type="entry name" value="GNAT_dom"/>
</dbReference>
<dbReference type="RefSeq" id="WP_012635412.1">
    <property type="nucleotide sequence ID" value="NC_011899.1"/>
</dbReference>
<dbReference type="InterPro" id="IPR016181">
    <property type="entry name" value="Acyl_CoA_acyltransferase"/>
</dbReference>
<evidence type="ECO:0000256" key="1">
    <source>
        <dbReference type="ARBA" id="ARBA00022741"/>
    </source>
</evidence>
<keyword evidence="6" id="KW-1185">Reference proteome</keyword>
<keyword evidence="2 3" id="KW-0067">ATP-binding</keyword>
<dbReference type="Gene3D" id="3.40.50.620">
    <property type="entry name" value="HUPs"/>
    <property type="match status" value="1"/>
</dbReference>
<dbReference type="OrthoDB" id="9779753at2"/>
<dbReference type="NCBIfam" id="TIGR00125">
    <property type="entry name" value="cyt_tran_rel"/>
    <property type="match status" value="1"/>
</dbReference>
<dbReference type="KEGG" id="hor:Hore_04660"/>
<dbReference type="PANTHER" id="PTHR40599">
    <property type="entry name" value="[CITRATE [PRO-3S]-LYASE] LIGASE"/>
    <property type="match status" value="1"/>
</dbReference>
<dbReference type="SUPFAM" id="SSF55729">
    <property type="entry name" value="Acyl-CoA N-acyltransferases (Nat)"/>
    <property type="match status" value="1"/>
</dbReference>
<name>B8D1Z7_HALOH</name>
<dbReference type="InterPro" id="IPR004821">
    <property type="entry name" value="Cyt_trans-like"/>
</dbReference>
<evidence type="ECO:0000313" key="5">
    <source>
        <dbReference type="EMBL" id="ACL69224.1"/>
    </source>
</evidence>
<dbReference type="EC" id="6.2.1.22" evidence="3"/>
<protein>
    <recommendedName>
        <fullName evidence="3">[Citrate [pro-3S]-lyase] ligase</fullName>
        <ecNumber evidence="3">6.2.1.22</ecNumber>
    </recommendedName>
</protein>
<dbReference type="PROSITE" id="PS51186">
    <property type="entry name" value="GNAT"/>
    <property type="match status" value="1"/>
</dbReference>
<dbReference type="Proteomes" id="UP000000719">
    <property type="component" value="Chromosome"/>
</dbReference>
<dbReference type="InterPro" id="IPR005216">
    <property type="entry name" value="Citrate_lyase_ligase"/>
</dbReference>